<proteinExistence type="predicted"/>
<protein>
    <submittedName>
        <fullName evidence="1">Uncharacterized protein</fullName>
    </submittedName>
</protein>
<dbReference type="EMBL" id="BAAAZU010000007">
    <property type="protein sequence ID" value="GAA3923799.1"/>
    <property type="molecule type" value="Genomic_DNA"/>
</dbReference>
<reference evidence="2" key="1">
    <citation type="journal article" date="2019" name="Int. J. Syst. Evol. Microbiol.">
        <title>The Global Catalogue of Microorganisms (GCM) 10K type strain sequencing project: providing services to taxonomists for standard genome sequencing and annotation.</title>
        <authorList>
            <consortium name="The Broad Institute Genomics Platform"/>
            <consortium name="The Broad Institute Genome Sequencing Center for Infectious Disease"/>
            <person name="Wu L."/>
            <person name="Ma J."/>
        </authorList>
    </citation>
    <scope>NUCLEOTIDE SEQUENCE [LARGE SCALE GENOMIC DNA]</scope>
    <source>
        <strain evidence="2">JCM 16916</strain>
    </source>
</reference>
<organism evidence="1 2">
    <name type="scientific">Luteimonas lutimaris</name>
    <dbReference type="NCBI Taxonomy" id="698645"/>
    <lineage>
        <taxon>Bacteria</taxon>
        <taxon>Pseudomonadati</taxon>
        <taxon>Pseudomonadota</taxon>
        <taxon>Gammaproteobacteria</taxon>
        <taxon>Lysobacterales</taxon>
        <taxon>Lysobacteraceae</taxon>
        <taxon>Luteimonas</taxon>
    </lineage>
</organism>
<dbReference type="Proteomes" id="UP001501727">
    <property type="component" value="Unassembled WGS sequence"/>
</dbReference>
<evidence type="ECO:0000313" key="2">
    <source>
        <dbReference type="Proteomes" id="UP001501727"/>
    </source>
</evidence>
<gene>
    <name evidence="1" type="ORF">GCM10022229_17150</name>
</gene>
<keyword evidence="2" id="KW-1185">Reference proteome</keyword>
<accession>A0ABP7MII1</accession>
<evidence type="ECO:0000313" key="1">
    <source>
        <dbReference type="EMBL" id="GAA3923799.1"/>
    </source>
</evidence>
<comment type="caution">
    <text evidence="1">The sequence shown here is derived from an EMBL/GenBank/DDBJ whole genome shotgun (WGS) entry which is preliminary data.</text>
</comment>
<sequence length="100" mass="11410">MVKQKLFFNIESRPDAANPEARIEVTAGTSQRIGDRQQGTGDILMYFPTNDHDRSPIHGYLSYPERAEFIFSGTLQEMRSLWLATGTKRAFLSDPRFELA</sequence>
<name>A0ABP7MII1_9GAMM</name>